<dbReference type="InterPro" id="IPR000522">
    <property type="entry name" value="ABC_transptr_permease_BtuC"/>
</dbReference>
<organism evidence="9 10">
    <name type="scientific">Candidatus Agrococcus pullicola</name>
    <dbReference type="NCBI Taxonomy" id="2838429"/>
    <lineage>
        <taxon>Bacteria</taxon>
        <taxon>Bacillati</taxon>
        <taxon>Actinomycetota</taxon>
        <taxon>Actinomycetes</taxon>
        <taxon>Micrococcales</taxon>
        <taxon>Microbacteriaceae</taxon>
        <taxon>Agrococcus</taxon>
    </lineage>
</organism>
<comment type="similarity">
    <text evidence="2">Belongs to the binding-protein-dependent transport system permease family. FecCD subfamily.</text>
</comment>
<dbReference type="SUPFAM" id="SSF81345">
    <property type="entry name" value="ABC transporter involved in vitamin B12 uptake, BtuC"/>
    <property type="match status" value="1"/>
</dbReference>
<protein>
    <submittedName>
        <fullName evidence="9">Iron chelate uptake ABC transporter family permease subunit</fullName>
    </submittedName>
</protein>
<evidence type="ECO:0000256" key="7">
    <source>
        <dbReference type="ARBA" id="ARBA00023136"/>
    </source>
</evidence>
<feature type="transmembrane region" description="Helical" evidence="8">
    <location>
        <begin position="159"/>
        <end position="186"/>
    </location>
</feature>
<dbReference type="InterPro" id="IPR037294">
    <property type="entry name" value="ABC_BtuC-like"/>
</dbReference>
<evidence type="ECO:0000313" key="10">
    <source>
        <dbReference type="Proteomes" id="UP000824005"/>
    </source>
</evidence>
<keyword evidence="7 8" id="KW-0472">Membrane</keyword>
<dbReference type="PANTHER" id="PTHR30472">
    <property type="entry name" value="FERRIC ENTEROBACTIN TRANSPORT SYSTEM PERMEASE PROTEIN"/>
    <property type="match status" value="1"/>
</dbReference>
<dbReference type="Gene3D" id="1.10.3470.10">
    <property type="entry name" value="ABC transporter involved in vitamin B12 uptake, BtuC"/>
    <property type="match status" value="1"/>
</dbReference>
<evidence type="ECO:0000256" key="2">
    <source>
        <dbReference type="ARBA" id="ARBA00007935"/>
    </source>
</evidence>
<feature type="transmembrane region" description="Helical" evidence="8">
    <location>
        <begin position="207"/>
        <end position="225"/>
    </location>
</feature>
<keyword evidence="3" id="KW-0813">Transport</keyword>
<proteinExistence type="inferred from homology"/>
<comment type="subcellular location">
    <subcellularLocation>
        <location evidence="1">Cell membrane</location>
        <topology evidence="1">Multi-pass membrane protein</topology>
    </subcellularLocation>
</comment>
<gene>
    <name evidence="9" type="ORF">H9830_12705</name>
</gene>
<evidence type="ECO:0000256" key="8">
    <source>
        <dbReference type="SAM" id="Phobius"/>
    </source>
</evidence>
<evidence type="ECO:0000256" key="6">
    <source>
        <dbReference type="ARBA" id="ARBA00022989"/>
    </source>
</evidence>
<reference evidence="9" key="2">
    <citation type="submission" date="2021-04" db="EMBL/GenBank/DDBJ databases">
        <authorList>
            <person name="Gilroy R."/>
        </authorList>
    </citation>
    <scope>NUCLEOTIDE SEQUENCE</scope>
    <source>
        <strain evidence="9">ChiGjej1B1-98</strain>
    </source>
</reference>
<feature type="transmembrane region" description="Helical" evidence="8">
    <location>
        <begin position="31"/>
        <end position="56"/>
    </location>
</feature>
<accession>A0A9D1YXR1</accession>
<evidence type="ECO:0000256" key="3">
    <source>
        <dbReference type="ARBA" id="ARBA00022448"/>
    </source>
</evidence>
<evidence type="ECO:0000256" key="5">
    <source>
        <dbReference type="ARBA" id="ARBA00022692"/>
    </source>
</evidence>
<evidence type="ECO:0000256" key="1">
    <source>
        <dbReference type="ARBA" id="ARBA00004651"/>
    </source>
</evidence>
<dbReference type="GO" id="GO:0005886">
    <property type="term" value="C:plasma membrane"/>
    <property type="evidence" value="ECO:0007669"/>
    <property type="project" value="UniProtKB-SubCell"/>
</dbReference>
<dbReference type="CDD" id="cd06550">
    <property type="entry name" value="TM_ABC_iron-siderophores_like"/>
    <property type="match status" value="1"/>
</dbReference>
<keyword evidence="6 8" id="KW-1133">Transmembrane helix</keyword>
<evidence type="ECO:0000313" key="9">
    <source>
        <dbReference type="EMBL" id="HIY67122.1"/>
    </source>
</evidence>
<evidence type="ECO:0000256" key="4">
    <source>
        <dbReference type="ARBA" id="ARBA00022475"/>
    </source>
</evidence>
<dbReference type="PANTHER" id="PTHR30472:SF27">
    <property type="entry name" value="PETROBACTIN IMPORT SYSTEM PERMEASE PROTEIN YCLN"/>
    <property type="match status" value="1"/>
</dbReference>
<dbReference type="Pfam" id="PF01032">
    <property type="entry name" value="FecCD"/>
    <property type="match status" value="1"/>
</dbReference>
<dbReference type="GO" id="GO:0022857">
    <property type="term" value="F:transmembrane transporter activity"/>
    <property type="evidence" value="ECO:0007669"/>
    <property type="project" value="InterPro"/>
</dbReference>
<reference evidence="9" key="1">
    <citation type="journal article" date="2021" name="PeerJ">
        <title>Extensive microbial diversity within the chicken gut microbiome revealed by metagenomics and culture.</title>
        <authorList>
            <person name="Gilroy R."/>
            <person name="Ravi A."/>
            <person name="Getino M."/>
            <person name="Pursley I."/>
            <person name="Horton D.L."/>
            <person name="Alikhan N.F."/>
            <person name="Baker D."/>
            <person name="Gharbi K."/>
            <person name="Hall N."/>
            <person name="Watson M."/>
            <person name="Adriaenssens E.M."/>
            <person name="Foster-Nyarko E."/>
            <person name="Jarju S."/>
            <person name="Secka A."/>
            <person name="Antonio M."/>
            <person name="Oren A."/>
            <person name="Chaudhuri R.R."/>
            <person name="La Ragione R."/>
            <person name="Hildebrand F."/>
            <person name="Pallen M.J."/>
        </authorList>
    </citation>
    <scope>NUCLEOTIDE SEQUENCE</scope>
    <source>
        <strain evidence="9">ChiGjej1B1-98</strain>
    </source>
</reference>
<keyword evidence="5 8" id="KW-0812">Transmembrane</keyword>
<feature type="transmembrane region" description="Helical" evidence="8">
    <location>
        <begin position="245"/>
        <end position="278"/>
    </location>
</feature>
<feature type="transmembrane region" description="Helical" evidence="8">
    <location>
        <begin position="132"/>
        <end position="153"/>
    </location>
</feature>
<dbReference type="AlphaFoldDB" id="A0A9D1YXR1"/>
<name>A0A9D1YXR1_9MICO</name>
<feature type="transmembrane region" description="Helical" evidence="8">
    <location>
        <begin position="77"/>
        <end position="96"/>
    </location>
</feature>
<feature type="transmembrane region" description="Helical" evidence="8">
    <location>
        <begin position="290"/>
        <end position="312"/>
    </location>
</feature>
<feature type="transmembrane region" description="Helical" evidence="8">
    <location>
        <begin position="318"/>
        <end position="336"/>
    </location>
</feature>
<keyword evidence="4" id="KW-1003">Cell membrane</keyword>
<comment type="caution">
    <text evidence="9">The sequence shown here is derived from an EMBL/GenBank/DDBJ whole genome shotgun (WGS) entry which is preliminary data.</text>
</comment>
<dbReference type="GO" id="GO:0033214">
    <property type="term" value="P:siderophore-iron import into cell"/>
    <property type="evidence" value="ECO:0007669"/>
    <property type="project" value="TreeGrafter"/>
</dbReference>
<dbReference type="EMBL" id="DXDC01000384">
    <property type="protein sequence ID" value="HIY67122.1"/>
    <property type="molecule type" value="Genomic_DNA"/>
</dbReference>
<sequence length="344" mass="37155">MASPTPPRRVTNIDALRHRRPEKPTSPVRKAWPLTVGIVLTLGLLAVSVFTGVADITDTVGRGHEFTWITRIPRTSALVLAGASMAMAGLIMQLMTQNRFVEPTTVGTTEWAGLGLLLTYIVLPAPDIFTRMVVAIVFAFVGTLIFFAFLRRVTLKSSLIVPIVGIMFGAVISAISTFIALQFDLLQTLGSWFAGRFTGVEVGRYEPLWIVLVVAVIVVVIADRFTVAGLGKEVATNVGLNYERIVLLGVGLVAIVTGVVTVVIGALPFLGLIVPNIVSLVRGDNLRTNIPWVFLTGIWVVTVCDLIGRVVIMPFEVPVSLVLGAVGAAVFIFLLLRTRRSDVR</sequence>
<dbReference type="Proteomes" id="UP000824005">
    <property type="component" value="Unassembled WGS sequence"/>
</dbReference>